<keyword evidence="1" id="KW-1185">Reference proteome</keyword>
<protein>
    <submittedName>
        <fullName evidence="2">Uncharacterized protein</fullName>
    </submittedName>
</protein>
<organism evidence="1 2">
    <name type="scientific">Strongyloides venezuelensis</name>
    <name type="common">Threadworm</name>
    <dbReference type="NCBI Taxonomy" id="75913"/>
    <lineage>
        <taxon>Eukaryota</taxon>
        <taxon>Metazoa</taxon>
        <taxon>Ecdysozoa</taxon>
        <taxon>Nematoda</taxon>
        <taxon>Chromadorea</taxon>
        <taxon>Rhabditida</taxon>
        <taxon>Tylenchina</taxon>
        <taxon>Panagrolaimomorpha</taxon>
        <taxon>Strongyloidoidea</taxon>
        <taxon>Strongyloididae</taxon>
        <taxon>Strongyloides</taxon>
    </lineage>
</organism>
<evidence type="ECO:0000313" key="1">
    <source>
        <dbReference type="Proteomes" id="UP000035680"/>
    </source>
</evidence>
<dbReference type="WBParaSite" id="SVE_2029800.1">
    <property type="protein sequence ID" value="SVE_2029800.1"/>
    <property type="gene ID" value="SVE_2029800"/>
</dbReference>
<proteinExistence type="predicted"/>
<reference evidence="1" key="1">
    <citation type="submission" date="2014-07" db="EMBL/GenBank/DDBJ databases">
        <authorList>
            <person name="Martin A.A"/>
            <person name="De Silva N."/>
        </authorList>
    </citation>
    <scope>NUCLEOTIDE SEQUENCE</scope>
</reference>
<name>A0A0K0G6B5_STRVS</name>
<accession>A0A0K0G6B5</accession>
<evidence type="ECO:0000313" key="2">
    <source>
        <dbReference type="WBParaSite" id="SVE_2029800.1"/>
    </source>
</evidence>
<dbReference type="AlphaFoldDB" id="A0A0K0G6B5"/>
<sequence>MILGICGTKRNIAETFVLDDLYYYYVGEADKRKRGMGFIEIDKTKYGCKYYEFEYEEKNENNLVNKFLTISGFNIVNTKFVKRRNRR</sequence>
<reference evidence="2" key="2">
    <citation type="submission" date="2015-08" db="UniProtKB">
        <authorList>
            <consortium name="WormBaseParasite"/>
        </authorList>
    </citation>
    <scope>IDENTIFICATION</scope>
</reference>
<dbReference type="Proteomes" id="UP000035680">
    <property type="component" value="Unassembled WGS sequence"/>
</dbReference>